<reference evidence="2 3" key="2">
    <citation type="submission" date="2013-11" db="EMBL/GenBank/DDBJ databases">
        <title>The Genome Sequence of Phytophthora parasitica INRA-310.</title>
        <authorList>
            <consortium name="The Broad Institute Genomics Platform"/>
            <person name="Russ C."/>
            <person name="Tyler B."/>
            <person name="Panabieres F."/>
            <person name="Shan W."/>
            <person name="Tripathy S."/>
            <person name="Grunwald N."/>
            <person name="Machado M."/>
            <person name="Johnson C.S."/>
            <person name="Arredondo F."/>
            <person name="Hong C."/>
            <person name="Coffey M."/>
            <person name="Young S.K."/>
            <person name="Zeng Q."/>
            <person name="Gargeya S."/>
            <person name="Fitzgerald M."/>
            <person name="Abouelleil A."/>
            <person name="Alvarado L."/>
            <person name="Chapman S.B."/>
            <person name="Gainer-Dewar J."/>
            <person name="Goldberg J."/>
            <person name="Griggs A."/>
            <person name="Gujja S."/>
            <person name="Hansen M."/>
            <person name="Howarth C."/>
            <person name="Imamovic A."/>
            <person name="Ireland A."/>
            <person name="Larimer J."/>
            <person name="McCowan C."/>
            <person name="Murphy C."/>
            <person name="Pearson M."/>
            <person name="Poon T.W."/>
            <person name="Priest M."/>
            <person name="Roberts A."/>
            <person name="Saif S."/>
            <person name="Shea T."/>
            <person name="Sykes S."/>
            <person name="Wortman J."/>
            <person name="Nusbaum C."/>
            <person name="Birren B."/>
        </authorList>
    </citation>
    <scope>NUCLEOTIDE SEQUENCE [LARGE SCALE GENOMIC DNA]</scope>
    <source>
        <strain evidence="2 3">INRA-310</strain>
    </source>
</reference>
<evidence type="ECO:0000313" key="3">
    <source>
        <dbReference type="Proteomes" id="UP000018817"/>
    </source>
</evidence>
<dbReference type="OMA" id="CRKENRV"/>
<dbReference type="VEuPathDB" id="FungiDB:PPTG_22910"/>
<dbReference type="Proteomes" id="UP000018817">
    <property type="component" value="Unassembled WGS sequence"/>
</dbReference>
<evidence type="ECO:0000313" key="2">
    <source>
        <dbReference type="EMBL" id="ETN08992.1"/>
    </source>
</evidence>
<feature type="compositionally biased region" description="Basic and acidic residues" evidence="1">
    <location>
        <begin position="196"/>
        <end position="233"/>
    </location>
</feature>
<reference evidence="3" key="1">
    <citation type="submission" date="2011-12" db="EMBL/GenBank/DDBJ databases">
        <authorList>
            <consortium name="The Broad Institute Genome Sequencing Platform"/>
            <person name="Russ C."/>
            <person name="Tyler B."/>
            <person name="Panabieres F."/>
            <person name="Shan W."/>
            <person name="Tripathy S."/>
            <person name="Grunwald N."/>
            <person name="Machado M."/>
            <person name="Young S.K."/>
            <person name="Zeng Q."/>
            <person name="Gargeya S."/>
            <person name="Fitzgerald M."/>
            <person name="Haas B."/>
            <person name="Abouelleil A."/>
            <person name="Alvarado L."/>
            <person name="Arachchi H.M."/>
            <person name="Berlin A."/>
            <person name="Chapman S.B."/>
            <person name="Gearin G."/>
            <person name="Goldberg J."/>
            <person name="Griggs A."/>
            <person name="Gujja S."/>
            <person name="Hansen M."/>
            <person name="Heiman D."/>
            <person name="Howarth C."/>
            <person name="Larimer J."/>
            <person name="Lui A."/>
            <person name="MacDonald P.J.P."/>
            <person name="McCowen C."/>
            <person name="Montmayeur A."/>
            <person name="Murphy C."/>
            <person name="Neiman D."/>
            <person name="Pearson M."/>
            <person name="Priest M."/>
            <person name="Roberts A."/>
            <person name="Saif S."/>
            <person name="Shea T."/>
            <person name="Sisk P."/>
            <person name="Stolte C."/>
            <person name="Sykes S."/>
            <person name="Wortman J."/>
            <person name="Nusbaum C."/>
            <person name="Birren B."/>
        </authorList>
    </citation>
    <scope>NUCLEOTIDE SEQUENCE [LARGE SCALE GENOMIC DNA]</scope>
    <source>
        <strain evidence="3">INRA-310</strain>
    </source>
</reference>
<sequence length="255" mass="28108">MTKEQSKILERGVPSTLGIDTDCRTIPYITCASLRFNLALCSVLDGDDDIMEWMPSCRKENRVKVLLGYLADFFQSAAIKVHNDALVLHHVRDNLRRIEKHSTMSKYLAAGADIIKVAGFEKASGPEPSPEYPGDRGLFDQIGIAGDGSSDDATSRRYVNHTKCGSRLDSRISLKHVGRLKIYHPATIPESAQPPEPEHTSGDPPDAHSEPSSHPHPATDREAVHQSADDHATRLPFLNKNREIAEPVILSVFPS</sequence>
<accession>W2Q760</accession>
<gene>
    <name evidence="2" type="ORF">PPTG_22910</name>
</gene>
<dbReference type="GeneID" id="20191509"/>
<feature type="region of interest" description="Disordered" evidence="1">
    <location>
        <begin position="185"/>
        <end position="240"/>
    </location>
</feature>
<name>W2Q760_PHYN3</name>
<dbReference type="AlphaFoldDB" id="W2Q760"/>
<dbReference type="EMBL" id="KI669586">
    <property type="protein sequence ID" value="ETN08992.1"/>
    <property type="molecule type" value="Genomic_DNA"/>
</dbReference>
<proteinExistence type="predicted"/>
<protein>
    <submittedName>
        <fullName evidence="2">Uncharacterized protein</fullName>
    </submittedName>
</protein>
<dbReference type="RefSeq" id="XP_008905553.1">
    <property type="nucleotide sequence ID" value="XM_008907305.1"/>
</dbReference>
<evidence type="ECO:0000256" key="1">
    <source>
        <dbReference type="SAM" id="MobiDB-lite"/>
    </source>
</evidence>
<organism evidence="2 3">
    <name type="scientific">Phytophthora nicotianae (strain INRA-310)</name>
    <name type="common">Phytophthora parasitica</name>
    <dbReference type="NCBI Taxonomy" id="761204"/>
    <lineage>
        <taxon>Eukaryota</taxon>
        <taxon>Sar</taxon>
        <taxon>Stramenopiles</taxon>
        <taxon>Oomycota</taxon>
        <taxon>Peronosporomycetes</taxon>
        <taxon>Peronosporales</taxon>
        <taxon>Peronosporaceae</taxon>
        <taxon>Phytophthora</taxon>
    </lineage>
</organism>